<dbReference type="EMBL" id="KZ858949">
    <property type="protein sequence ID" value="RDW28834.1"/>
    <property type="molecule type" value="Genomic_DNA"/>
</dbReference>
<dbReference type="PANTHER" id="PTHR24320">
    <property type="entry name" value="RETINOL DEHYDROGENASE"/>
    <property type="match status" value="1"/>
</dbReference>
<dbReference type="eggNOG" id="KOG1208">
    <property type="taxonomic scope" value="Eukaryota"/>
</dbReference>
<evidence type="ECO:0000256" key="2">
    <source>
        <dbReference type="ARBA" id="ARBA00022857"/>
    </source>
</evidence>
<dbReference type="AlphaFoldDB" id="A0A1H6PN15"/>
<dbReference type="PANTHER" id="PTHR24320:SF236">
    <property type="entry name" value="SHORT-CHAIN DEHYDROGENASE-RELATED"/>
    <property type="match status" value="1"/>
</dbReference>
<comment type="similarity">
    <text evidence="1">Belongs to the short-chain dehydrogenases/reductases (SDR) family.</text>
</comment>
<evidence type="ECO:0000313" key="7">
    <source>
        <dbReference type="Proteomes" id="UP000256601"/>
    </source>
</evidence>
<reference evidence="4 6" key="1">
    <citation type="journal article" date="2016" name="PLoS ONE">
        <title>Sequence Assembly of Yarrowia lipolytica Strain W29/CLIB89 Shows Transposable Element Diversity.</title>
        <authorList>
            <person name="Magnan C."/>
            <person name="Yu J."/>
            <person name="Chang I."/>
            <person name="Jahn E."/>
            <person name="Kanomata Y."/>
            <person name="Wu J."/>
            <person name="Zeller M."/>
            <person name="Oakes M."/>
            <person name="Baldi P."/>
            <person name="Sandmeyer S."/>
        </authorList>
    </citation>
    <scope>NUCLEOTIDE SEQUENCE [LARGE SCALE GENOMIC DNA]</scope>
    <source>
        <strain evidence="4">CLIB89</strain>
        <strain evidence="6">CLIB89(W29)</strain>
    </source>
</reference>
<dbReference type="InterPro" id="IPR002347">
    <property type="entry name" value="SDR_fam"/>
</dbReference>
<dbReference type="EMBL" id="CP017558">
    <property type="protein sequence ID" value="AOW07878.1"/>
    <property type="molecule type" value="Genomic_DNA"/>
</dbReference>
<protein>
    <submittedName>
        <fullName evidence="4">Uncharacterized protein</fullName>
    </submittedName>
</protein>
<gene>
    <name evidence="5" type="ORF">B0I71DRAFT_126767</name>
    <name evidence="4" type="ORF">YALI1_F37320g</name>
</gene>
<dbReference type="Gene3D" id="3.40.50.720">
    <property type="entry name" value="NAD(P)-binding Rossmann-like Domain"/>
    <property type="match status" value="1"/>
</dbReference>
<evidence type="ECO:0000313" key="5">
    <source>
        <dbReference type="EMBL" id="RDW28834.1"/>
    </source>
</evidence>
<sequence length="323" mass="35849">MTRSKFTEYKQVLRNSCVGKPQYTEKDYPDLDGKNFLVTGATGGVGLEATKLLLEKKSHVIMVGRSKTKSQSTLDELQKTYSHGTFDFVEADLSDLTTVERAGEYIRSKYTTLDGAILNAGVMAPPYSLTPQGHESQWGINVVAHFLLSKYISPALISAAQTAPKDTVRLVWVSSSVVAMSPYEGGIKFDDINHSKVKNPSPWTLYSQSKIGDAYLAYLWSKHHPDSGVLSVSLDPGNLASDLSRHTSWLSSIKNYVLYPPKYGAYTELSALLNPSVKNNEHLIPWGIEGHLRQDVDDGRRGKDGEELWQGLNKDVEGFFKEE</sequence>
<evidence type="ECO:0000256" key="3">
    <source>
        <dbReference type="ARBA" id="ARBA00023002"/>
    </source>
</evidence>
<keyword evidence="2" id="KW-0521">NADP</keyword>
<dbReference type="RefSeq" id="XP_506023.1">
    <property type="nucleotide sequence ID" value="XM_506023.1"/>
</dbReference>
<dbReference type="GeneID" id="2908562"/>
<dbReference type="Pfam" id="PF00106">
    <property type="entry name" value="adh_short"/>
    <property type="match status" value="1"/>
</dbReference>
<organism evidence="4 6">
    <name type="scientific">Yarrowia lipolytica</name>
    <name type="common">Candida lipolytica</name>
    <dbReference type="NCBI Taxonomy" id="4952"/>
    <lineage>
        <taxon>Eukaryota</taxon>
        <taxon>Fungi</taxon>
        <taxon>Dikarya</taxon>
        <taxon>Ascomycota</taxon>
        <taxon>Saccharomycotina</taxon>
        <taxon>Dipodascomycetes</taxon>
        <taxon>Dipodascales</taxon>
        <taxon>Dipodascales incertae sedis</taxon>
        <taxon>Yarrowia</taxon>
    </lineage>
</organism>
<dbReference type="OrthoDB" id="191139at2759"/>
<dbReference type="VEuPathDB" id="FungiDB:YALI0_F29821g"/>
<dbReference type="SUPFAM" id="SSF51735">
    <property type="entry name" value="NAD(P)-binding Rossmann-fold domains"/>
    <property type="match status" value="1"/>
</dbReference>
<evidence type="ECO:0000313" key="4">
    <source>
        <dbReference type="EMBL" id="AOW07878.1"/>
    </source>
</evidence>
<dbReference type="Proteomes" id="UP000182444">
    <property type="component" value="Chromosome 1F"/>
</dbReference>
<keyword evidence="3" id="KW-0560">Oxidoreductase</keyword>
<reference evidence="5 7" key="2">
    <citation type="submission" date="2018-07" db="EMBL/GenBank/DDBJ databases">
        <title>Draft Genome Assemblies for Five Robust Yarrowia lipolytica Strains Exhibiting High Lipid Production and Pentose Sugar Utilization and Sugar Alcohol Secretion from Undetoxified Lignocellulosic Biomass Hydrolysates.</title>
        <authorList>
            <consortium name="DOE Joint Genome Institute"/>
            <person name="Walker C."/>
            <person name="Ryu S."/>
            <person name="Na H."/>
            <person name="Zane M."/>
            <person name="LaButti K."/>
            <person name="Lipzen A."/>
            <person name="Haridas S."/>
            <person name="Barry K."/>
            <person name="Grigoriev I.V."/>
            <person name="Quarterman J."/>
            <person name="Slininger P."/>
            <person name="Dien B."/>
            <person name="Trinh C.T."/>
        </authorList>
    </citation>
    <scope>NUCLEOTIDE SEQUENCE [LARGE SCALE GENOMIC DNA]</scope>
    <source>
        <strain evidence="5 7">YB392</strain>
    </source>
</reference>
<dbReference type="GO" id="GO:0016491">
    <property type="term" value="F:oxidoreductase activity"/>
    <property type="evidence" value="ECO:0007669"/>
    <property type="project" value="UniProtKB-KW"/>
</dbReference>
<name>A0A1H6PN15_YARLL</name>
<proteinExistence type="inferred from homology"/>
<dbReference type="KEGG" id="yli:2908562"/>
<dbReference type="VEuPathDB" id="FungiDB:YALI1_F37320g"/>
<evidence type="ECO:0000313" key="6">
    <source>
        <dbReference type="Proteomes" id="UP000182444"/>
    </source>
</evidence>
<accession>A0A1H6PN15</accession>
<evidence type="ECO:0000256" key="1">
    <source>
        <dbReference type="ARBA" id="ARBA00006484"/>
    </source>
</evidence>
<dbReference type="OMA" id="SSAWTNM"/>
<dbReference type="InterPro" id="IPR036291">
    <property type="entry name" value="NAD(P)-bd_dom_sf"/>
</dbReference>
<dbReference type="Proteomes" id="UP000256601">
    <property type="component" value="Unassembled WGS sequence"/>
</dbReference>